<dbReference type="AlphaFoldDB" id="A0A9D1RGR4"/>
<comment type="caution">
    <text evidence="2">The sequence shown here is derived from an EMBL/GenBank/DDBJ whole genome shotgun (WGS) entry which is preliminary data.</text>
</comment>
<accession>A0A9D1RGR4</accession>
<dbReference type="EMBL" id="DXGE01000032">
    <property type="protein sequence ID" value="HIW86332.1"/>
    <property type="molecule type" value="Genomic_DNA"/>
</dbReference>
<reference evidence="2" key="2">
    <citation type="submission" date="2021-04" db="EMBL/GenBank/DDBJ databases">
        <authorList>
            <person name="Gilroy R."/>
        </authorList>
    </citation>
    <scope>NUCLEOTIDE SEQUENCE</scope>
    <source>
        <strain evidence="2">421</strain>
    </source>
</reference>
<evidence type="ECO:0000256" key="1">
    <source>
        <dbReference type="SAM" id="MobiDB-lite"/>
    </source>
</evidence>
<protein>
    <submittedName>
        <fullName evidence="2">Uncharacterized protein</fullName>
    </submittedName>
</protein>
<proteinExistence type="predicted"/>
<feature type="region of interest" description="Disordered" evidence="1">
    <location>
        <begin position="57"/>
        <end position="83"/>
    </location>
</feature>
<reference evidence="2" key="1">
    <citation type="journal article" date="2021" name="PeerJ">
        <title>Extensive microbial diversity within the chicken gut microbiome revealed by metagenomics and culture.</title>
        <authorList>
            <person name="Gilroy R."/>
            <person name="Ravi A."/>
            <person name="Getino M."/>
            <person name="Pursley I."/>
            <person name="Horton D.L."/>
            <person name="Alikhan N.F."/>
            <person name="Baker D."/>
            <person name="Gharbi K."/>
            <person name="Hall N."/>
            <person name="Watson M."/>
            <person name="Adriaenssens E.M."/>
            <person name="Foster-Nyarko E."/>
            <person name="Jarju S."/>
            <person name="Secka A."/>
            <person name="Antonio M."/>
            <person name="Oren A."/>
            <person name="Chaudhuri R.R."/>
            <person name="La Ragione R."/>
            <person name="Hildebrand F."/>
            <person name="Pallen M.J."/>
        </authorList>
    </citation>
    <scope>NUCLEOTIDE SEQUENCE</scope>
    <source>
        <strain evidence="2">421</strain>
    </source>
</reference>
<name>A0A9D1RGR4_9FIRM</name>
<gene>
    <name evidence="2" type="ORF">IAA48_07550</name>
</gene>
<evidence type="ECO:0000313" key="3">
    <source>
        <dbReference type="Proteomes" id="UP000824205"/>
    </source>
</evidence>
<organism evidence="2 3">
    <name type="scientific">Candidatus Eubacterium faecipullorum</name>
    <dbReference type="NCBI Taxonomy" id="2838571"/>
    <lineage>
        <taxon>Bacteria</taxon>
        <taxon>Bacillati</taxon>
        <taxon>Bacillota</taxon>
        <taxon>Clostridia</taxon>
        <taxon>Eubacteriales</taxon>
        <taxon>Eubacteriaceae</taxon>
        <taxon>Eubacterium</taxon>
    </lineage>
</organism>
<dbReference type="Proteomes" id="UP000824205">
    <property type="component" value="Unassembled WGS sequence"/>
</dbReference>
<evidence type="ECO:0000313" key="2">
    <source>
        <dbReference type="EMBL" id="HIW86332.1"/>
    </source>
</evidence>
<sequence length="83" mass="9324">MARITIEEVYNGEKYGVMSAAMAEYLTNGRPAEYDERTWVEMLIVKHALIAADKMKSEGDSISGMTDAESSSSYVRWDEHDNA</sequence>